<dbReference type="AlphaFoldDB" id="T1AZY5"/>
<evidence type="ECO:0000313" key="1">
    <source>
        <dbReference type="EMBL" id="EQD46239.1"/>
    </source>
</evidence>
<gene>
    <name evidence="1" type="ORF">B2A_08965</name>
</gene>
<name>T1AZY5_9ZZZZ</name>
<organism evidence="1">
    <name type="scientific">mine drainage metagenome</name>
    <dbReference type="NCBI Taxonomy" id="410659"/>
    <lineage>
        <taxon>unclassified sequences</taxon>
        <taxon>metagenomes</taxon>
        <taxon>ecological metagenomes</taxon>
    </lineage>
</organism>
<comment type="caution">
    <text evidence="1">The sequence shown here is derived from an EMBL/GenBank/DDBJ whole genome shotgun (WGS) entry which is preliminary data.</text>
</comment>
<feature type="non-terminal residue" evidence="1">
    <location>
        <position position="65"/>
    </location>
</feature>
<reference evidence="1" key="2">
    <citation type="journal article" date="2014" name="ISME J.">
        <title>Microbial stratification in low pH oxic and suboxic macroscopic growths along an acid mine drainage.</title>
        <authorList>
            <person name="Mendez-Garcia C."/>
            <person name="Mesa V."/>
            <person name="Sprenger R.R."/>
            <person name="Richter M."/>
            <person name="Diez M.S."/>
            <person name="Solano J."/>
            <person name="Bargiela R."/>
            <person name="Golyshina O.V."/>
            <person name="Manteca A."/>
            <person name="Ramos J.L."/>
            <person name="Gallego J.R."/>
            <person name="Llorente I."/>
            <person name="Martins Dos Santos V.A."/>
            <person name="Jensen O.N."/>
            <person name="Pelaez A.I."/>
            <person name="Sanchez J."/>
            <person name="Ferrer M."/>
        </authorList>
    </citation>
    <scope>NUCLEOTIDE SEQUENCE</scope>
</reference>
<protein>
    <submittedName>
        <fullName evidence="1">Uncharacterized protein</fullName>
    </submittedName>
</protein>
<dbReference type="Gene3D" id="3.40.50.10900">
    <property type="entry name" value="PAC-like subunit"/>
    <property type="match status" value="1"/>
</dbReference>
<dbReference type="SUPFAM" id="SSF159659">
    <property type="entry name" value="Cgl1923-like"/>
    <property type="match status" value="1"/>
</dbReference>
<sequence>MVFLKDVKLDKPIVLLSFLDNSAIGVMTLKYIIENMKMSQFAHVSSPFIPPVTVFVAGKLRHPFR</sequence>
<accession>T1AZY5</accession>
<proteinExistence type="predicted"/>
<dbReference type="EMBL" id="AUZZ01006468">
    <property type="protein sequence ID" value="EQD46239.1"/>
    <property type="molecule type" value="Genomic_DNA"/>
</dbReference>
<dbReference type="InterPro" id="IPR038389">
    <property type="entry name" value="PSMG2_sf"/>
</dbReference>
<reference evidence="1" key="1">
    <citation type="submission" date="2013-08" db="EMBL/GenBank/DDBJ databases">
        <authorList>
            <person name="Mendez C."/>
            <person name="Richter M."/>
            <person name="Ferrer M."/>
            <person name="Sanchez J."/>
        </authorList>
    </citation>
    <scope>NUCLEOTIDE SEQUENCE</scope>
</reference>